<keyword evidence="4" id="KW-0346">Stress response</keyword>
<dbReference type="AlphaFoldDB" id="Q7U3R4"/>
<dbReference type="Pfam" id="PF00011">
    <property type="entry name" value="HSP20"/>
    <property type="match status" value="1"/>
</dbReference>
<dbReference type="CDD" id="cd06464">
    <property type="entry name" value="ACD_sHsps-like"/>
    <property type="match status" value="1"/>
</dbReference>
<dbReference type="PROSITE" id="PS01031">
    <property type="entry name" value="SHSP"/>
    <property type="match status" value="1"/>
</dbReference>
<comment type="similarity">
    <text evidence="1 2">Belongs to the small heat shock protein (HSP20) family.</text>
</comment>
<dbReference type="eggNOG" id="COG0071">
    <property type="taxonomic scope" value="Bacteria"/>
</dbReference>
<keyword evidence="5" id="KW-1185">Reference proteome</keyword>
<evidence type="ECO:0000256" key="2">
    <source>
        <dbReference type="RuleBase" id="RU003616"/>
    </source>
</evidence>
<dbReference type="EMBL" id="BX569695">
    <property type="protein sequence ID" value="CAE08880.1"/>
    <property type="molecule type" value="Genomic_DNA"/>
</dbReference>
<reference evidence="4 5" key="1">
    <citation type="journal article" date="2003" name="Nature">
        <title>The genome of a motile marine Synechococcus.</title>
        <authorList>
            <person name="Palenik B."/>
            <person name="Brahamsha B."/>
            <person name="Larimer F."/>
            <person name="Land M."/>
            <person name="Hauser L."/>
            <person name="Chain P."/>
            <person name="Lamerdin J."/>
            <person name="Regala W."/>
            <person name="Allen E.A."/>
            <person name="McCarren J."/>
            <person name="Paulsen I."/>
            <person name="Dufresne A."/>
            <person name="Partensky F."/>
            <person name="Webb E."/>
            <person name="Waterbury J."/>
        </authorList>
    </citation>
    <scope>NUCLEOTIDE SEQUENCE [LARGE SCALE GENOMIC DNA]</scope>
    <source>
        <strain evidence="4 5">WH8102</strain>
    </source>
</reference>
<dbReference type="InterPro" id="IPR008978">
    <property type="entry name" value="HSP20-like_chaperone"/>
</dbReference>
<evidence type="ECO:0000313" key="4">
    <source>
        <dbReference type="EMBL" id="CAE08880.1"/>
    </source>
</evidence>
<dbReference type="RefSeq" id="WP_011129218.1">
    <property type="nucleotide sequence ID" value="NC_005070.1"/>
</dbReference>
<gene>
    <name evidence="4" type="ordered locus">SYNW2365</name>
</gene>
<dbReference type="HOGENOM" id="CLU_046737_9_0_3"/>
<dbReference type="InterPro" id="IPR031107">
    <property type="entry name" value="Small_HSP"/>
</dbReference>
<dbReference type="SUPFAM" id="SSF49764">
    <property type="entry name" value="HSP20-like chaperones"/>
    <property type="match status" value="1"/>
</dbReference>
<proteinExistence type="inferred from homology"/>
<dbReference type="Gene3D" id="2.60.40.790">
    <property type="match status" value="1"/>
</dbReference>
<accession>Q7U3R4</accession>
<organism evidence="4 5">
    <name type="scientific">Parasynechococcus marenigrum (strain WH8102)</name>
    <dbReference type="NCBI Taxonomy" id="84588"/>
    <lineage>
        <taxon>Bacteria</taxon>
        <taxon>Bacillati</taxon>
        <taxon>Cyanobacteriota</taxon>
        <taxon>Cyanophyceae</taxon>
        <taxon>Synechococcales</taxon>
        <taxon>Prochlorococcaceae</taxon>
        <taxon>Parasynechococcus</taxon>
        <taxon>Parasynechococcus marenigrum</taxon>
    </lineage>
</organism>
<evidence type="ECO:0000259" key="3">
    <source>
        <dbReference type="PROSITE" id="PS01031"/>
    </source>
</evidence>
<dbReference type="InterPro" id="IPR002068">
    <property type="entry name" value="A-crystallin/Hsp20_dom"/>
</dbReference>
<feature type="domain" description="SHSP" evidence="3">
    <location>
        <begin position="19"/>
        <end position="128"/>
    </location>
</feature>
<name>Q7U3R4_PARMW</name>
<dbReference type="PANTHER" id="PTHR11527">
    <property type="entry name" value="HEAT-SHOCK PROTEIN 20 FAMILY MEMBER"/>
    <property type="match status" value="1"/>
</dbReference>
<evidence type="ECO:0000313" key="5">
    <source>
        <dbReference type="Proteomes" id="UP000001422"/>
    </source>
</evidence>
<dbReference type="KEGG" id="syw:SYNW2365"/>
<sequence>MLTLRQSPFDLFERLEQQIATAERVPNAEIVETENGYVVRLELPGVQRDSIDIKATDRNLVISAERTASSDEATVLLSEFRSGTWSRSFRFPYSLNREELTANFRDGILEITAGKAVNHTSVSVQLED</sequence>
<dbReference type="Proteomes" id="UP000001422">
    <property type="component" value="Chromosome"/>
</dbReference>
<dbReference type="STRING" id="84588.SYNW2365"/>
<evidence type="ECO:0000256" key="1">
    <source>
        <dbReference type="PROSITE-ProRule" id="PRU00285"/>
    </source>
</evidence>
<protein>
    <submittedName>
        <fullName evidence="4">Small heat shock protein</fullName>
    </submittedName>
</protein>